<dbReference type="Pfam" id="PF13456">
    <property type="entry name" value="RVT_3"/>
    <property type="match status" value="1"/>
</dbReference>
<dbReference type="InterPro" id="IPR012337">
    <property type="entry name" value="RNaseH-like_sf"/>
</dbReference>
<dbReference type="PROSITE" id="PS50879">
    <property type="entry name" value="RNASE_H_1"/>
    <property type="match status" value="1"/>
</dbReference>
<keyword evidence="7" id="KW-1185">Reference proteome</keyword>
<accession>A0A8J3K631</accession>
<dbReference type="InterPro" id="IPR002156">
    <property type="entry name" value="RNaseH_domain"/>
</dbReference>
<feature type="active site" description="Proton donor/acceptor" evidence="2">
    <location>
        <position position="301"/>
    </location>
</feature>
<dbReference type="Gene3D" id="3.30.420.10">
    <property type="entry name" value="Ribonuclease H-like superfamily/Ribonuclease H"/>
    <property type="match status" value="1"/>
</dbReference>
<evidence type="ECO:0000256" key="4">
    <source>
        <dbReference type="SAM" id="MobiDB-lite"/>
    </source>
</evidence>
<feature type="binding site" evidence="3">
    <location>
        <position position="276"/>
    </location>
    <ligand>
        <name>substrate</name>
    </ligand>
</feature>
<dbReference type="GO" id="GO:0004523">
    <property type="term" value="F:RNA-DNA hybrid ribonuclease activity"/>
    <property type="evidence" value="ECO:0007669"/>
    <property type="project" value="InterPro"/>
</dbReference>
<dbReference type="GO" id="GO:0005737">
    <property type="term" value="C:cytoplasm"/>
    <property type="evidence" value="ECO:0007669"/>
    <property type="project" value="TreeGrafter"/>
</dbReference>
<evidence type="ECO:0000259" key="5">
    <source>
        <dbReference type="PROSITE" id="PS50879"/>
    </source>
</evidence>
<dbReference type="CDD" id="cd09279">
    <property type="entry name" value="RNase_HI_like"/>
    <property type="match status" value="1"/>
</dbReference>
<dbReference type="AlphaFoldDB" id="A0A8J3K631"/>
<dbReference type="InterPro" id="IPR014636">
    <property type="entry name" value="RNaseH/PGlycerate_mutase"/>
</dbReference>
<feature type="domain" description="RNase H type-1" evidence="5">
    <location>
        <begin position="2"/>
        <end position="142"/>
    </location>
</feature>
<dbReference type="InterPro" id="IPR013078">
    <property type="entry name" value="His_Pase_superF_clade-1"/>
</dbReference>
<proteinExistence type="predicted"/>
<comment type="caution">
    <text evidence="6">The sequence shown here is derived from an EMBL/GenBank/DDBJ whole genome shotgun (WGS) entry which is preliminary data.</text>
</comment>
<dbReference type="InterPro" id="IPR029033">
    <property type="entry name" value="His_PPase_superfam"/>
</dbReference>
<dbReference type="Pfam" id="PF00300">
    <property type="entry name" value="His_Phos_1"/>
    <property type="match status" value="1"/>
</dbReference>
<evidence type="ECO:0000313" key="6">
    <source>
        <dbReference type="EMBL" id="GIF94694.1"/>
    </source>
</evidence>
<dbReference type="GO" id="GO:0003676">
    <property type="term" value="F:nucleic acid binding"/>
    <property type="evidence" value="ECO:0007669"/>
    <property type="project" value="InterPro"/>
</dbReference>
<evidence type="ECO:0000256" key="1">
    <source>
        <dbReference type="PIRSR" id="PIRSR036922-1"/>
    </source>
</evidence>
<evidence type="ECO:0000313" key="7">
    <source>
        <dbReference type="Proteomes" id="UP000619293"/>
    </source>
</evidence>
<dbReference type="EMBL" id="BONG01000111">
    <property type="protein sequence ID" value="GIF94694.1"/>
    <property type="molecule type" value="Genomic_DNA"/>
</dbReference>
<gene>
    <name evidence="6" type="ORF">Cch02nite_81380</name>
</gene>
<dbReference type="SUPFAM" id="SSF53098">
    <property type="entry name" value="Ribonuclease H-like"/>
    <property type="match status" value="1"/>
</dbReference>
<feature type="region of interest" description="Disordered" evidence="4">
    <location>
        <begin position="178"/>
        <end position="221"/>
    </location>
</feature>
<name>A0A8J3K631_9ACTN</name>
<dbReference type="InterPro" id="IPR036397">
    <property type="entry name" value="RNaseH_sf"/>
</dbReference>
<evidence type="ECO:0000256" key="2">
    <source>
        <dbReference type="PIRSR" id="PIRSR613078-1"/>
    </source>
</evidence>
<dbReference type="CDD" id="cd07067">
    <property type="entry name" value="HP_PGM_like"/>
    <property type="match status" value="1"/>
</dbReference>
<organism evidence="6 7">
    <name type="scientific">Catellatospora chokoriensis</name>
    <dbReference type="NCBI Taxonomy" id="310353"/>
    <lineage>
        <taxon>Bacteria</taxon>
        <taxon>Bacillati</taxon>
        <taxon>Actinomycetota</taxon>
        <taxon>Actinomycetes</taxon>
        <taxon>Micromonosporales</taxon>
        <taxon>Micromonosporaceae</taxon>
        <taxon>Catellatospora</taxon>
    </lineage>
</organism>
<sequence>MTIGKVIIEADGGARGNPGPAGYGAVVRDPASGEVLAERAAALGVTTNNVAEYRGLIAGLQAAAELGASQVEARMDSKLVVEQMSGRWQIKHPGLRPLAAEVATLVRKFDQVTYTWIPRERNRAADALANAAMDAAAGKGGSAAGSLDGETAFGIVTAWDADAFPIVPDAGETAAGAAAGSGRAAGSSTSTGSGKAGRGAETAAPGRPREDWAPRTSPATRLVLVRHGETELTAQKRYSGRGDVPLSAIGEEQAAAAGRRVAGLRPDRVVSSPLSRCRSTAAAIAAAAGGIPVTVENDLIECDFGVWEGLTFGDVREQYPAELDAWLASTSVAPPKGESFQQVAKRVRGAMGRLQKAYEGQTVVIVSHVSPIKLILRDALAAGDAFLYRLLLDPAGVSIVDVWPDGGVSVRSVNDTAHLLPPTP</sequence>
<dbReference type="InterPro" id="IPR050275">
    <property type="entry name" value="PGM_Phosphatase"/>
</dbReference>
<dbReference type="NCBIfam" id="NF005567">
    <property type="entry name" value="PRK07238.1"/>
    <property type="match status" value="1"/>
</dbReference>
<feature type="compositionally biased region" description="Low complexity" evidence="4">
    <location>
        <begin position="178"/>
        <end position="193"/>
    </location>
</feature>
<dbReference type="PIRSF" id="PIRSF036922">
    <property type="entry name" value="RNaseH_PGAM"/>
    <property type="match status" value="1"/>
</dbReference>
<reference evidence="6 7" key="1">
    <citation type="submission" date="2021-01" db="EMBL/GenBank/DDBJ databases">
        <title>Whole genome shotgun sequence of Catellatospora chokoriensis NBRC 107358.</title>
        <authorList>
            <person name="Komaki H."/>
            <person name="Tamura T."/>
        </authorList>
    </citation>
    <scope>NUCLEOTIDE SEQUENCE [LARGE SCALE GENOMIC DNA]</scope>
    <source>
        <strain evidence="6 7">NBRC 107358</strain>
    </source>
</reference>
<feature type="active site" description="Proton donor/acceptor; for phosphatase activity" evidence="1">
    <location>
        <position position="301"/>
    </location>
</feature>
<dbReference type="SUPFAM" id="SSF53254">
    <property type="entry name" value="Phosphoglycerate mutase-like"/>
    <property type="match status" value="1"/>
</dbReference>
<dbReference type="SMART" id="SM00855">
    <property type="entry name" value="PGAM"/>
    <property type="match status" value="1"/>
</dbReference>
<evidence type="ECO:0000256" key="3">
    <source>
        <dbReference type="PIRSR" id="PIRSR613078-2"/>
    </source>
</evidence>
<dbReference type="PANTHER" id="PTHR48100">
    <property type="entry name" value="BROAD-SPECIFICITY PHOSPHATASE YOR283W-RELATED"/>
    <property type="match status" value="1"/>
</dbReference>
<dbReference type="PANTHER" id="PTHR48100:SF62">
    <property type="entry name" value="GLUCOSYL-3-PHOSPHOGLYCERATE PHOSPHATASE"/>
    <property type="match status" value="1"/>
</dbReference>
<protein>
    <submittedName>
        <fullName evidence="6">Bifunctional RNase H/acid phosphatase</fullName>
    </submittedName>
</protein>
<dbReference type="RefSeq" id="WP_191844293.1">
    <property type="nucleotide sequence ID" value="NZ_BAAALB010000018.1"/>
</dbReference>
<dbReference type="Gene3D" id="3.40.50.1240">
    <property type="entry name" value="Phosphoglycerate mutase-like"/>
    <property type="match status" value="1"/>
</dbReference>
<dbReference type="Proteomes" id="UP000619293">
    <property type="component" value="Unassembled WGS sequence"/>
</dbReference>
<feature type="active site" description="Tele-phosphohistidine intermediate" evidence="1">
    <location>
        <position position="227"/>
    </location>
</feature>
<dbReference type="GO" id="GO:0016791">
    <property type="term" value="F:phosphatase activity"/>
    <property type="evidence" value="ECO:0007669"/>
    <property type="project" value="TreeGrafter"/>
</dbReference>